<dbReference type="OrthoDB" id="338622at2759"/>
<accession>A0A2V3IVN9</accession>
<dbReference type="FunFam" id="3.40.30.10:FF:000007">
    <property type="entry name" value="Thioredoxin-dependent thiol peroxidase"/>
    <property type="match status" value="1"/>
</dbReference>
<dbReference type="STRING" id="448386.A0A2V3IVN9"/>
<dbReference type="PANTHER" id="PTHR42801">
    <property type="entry name" value="THIOREDOXIN-DEPENDENT PEROXIDE REDUCTASE"/>
    <property type="match status" value="1"/>
</dbReference>
<evidence type="ECO:0000313" key="13">
    <source>
        <dbReference type="EMBL" id="PXF46153.1"/>
    </source>
</evidence>
<evidence type="ECO:0000256" key="4">
    <source>
        <dbReference type="ARBA" id="ARBA00022862"/>
    </source>
</evidence>
<evidence type="ECO:0000256" key="5">
    <source>
        <dbReference type="ARBA" id="ARBA00023002"/>
    </source>
</evidence>
<dbReference type="InterPro" id="IPR050924">
    <property type="entry name" value="Peroxiredoxin_BCP/PrxQ"/>
</dbReference>
<dbReference type="InterPro" id="IPR036249">
    <property type="entry name" value="Thioredoxin-like_sf"/>
</dbReference>
<dbReference type="GO" id="GO:0005737">
    <property type="term" value="C:cytoplasm"/>
    <property type="evidence" value="ECO:0007669"/>
    <property type="project" value="TreeGrafter"/>
</dbReference>
<evidence type="ECO:0000256" key="9">
    <source>
        <dbReference type="ARBA" id="ARBA00038489"/>
    </source>
</evidence>
<keyword evidence="7" id="KW-0676">Redox-active center</keyword>
<dbReference type="InterPro" id="IPR000866">
    <property type="entry name" value="AhpC/TSA"/>
</dbReference>
<keyword evidence="14" id="KW-1185">Reference proteome</keyword>
<dbReference type="GO" id="GO:0034599">
    <property type="term" value="P:cellular response to oxidative stress"/>
    <property type="evidence" value="ECO:0007669"/>
    <property type="project" value="TreeGrafter"/>
</dbReference>
<dbReference type="Pfam" id="PF00578">
    <property type="entry name" value="AhpC-TSA"/>
    <property type="match status" value="1"/>
</dbReference>
<feature type="active site" description="Cysteine sulfenic acid (-SOH) intermediate; for peroxidase activity" evidence="11">
    <location>
        <position position="45"/>
    </location>
</feature>
<evidence type="ECO:0000256" key="10">
    <source>
        <dbReference type="ARBA" id="ARBA00049091"/>
    </source>
</evidence>
<comment type="catalytic activity">
    <reaction evidence="10">
        <text>a hydroperoxide + [thioredoxin]-dithiol = an alcohol + [thioredoxin]-disulfide + H2O</text>
        <dbReference type="Rhea" id="RHEA:62620"/>
        <dbReference type="Rhea" id="RHEA-COMP:10698"/>
        <dbReference type="Rhea" id="RHEA-COMP:10700"/>
        <dbReference type="ChEBI" id="CHEBI:15377"/>
        <dbReference type="ChEBI" id="CHEBI:29950"/>
        <dbReference type="ChEBI" id="CHEBI:30879"/>
        <dbReference type="ChEBI" id="CHEBI:35924"/>
        <dbReference type="ChEBI" id="CHEBI:50058"/>
        <dbReference type="EC" id="1.11.1.24"/>
    </reaction>
</comment>
<reference evidence="13 14" key="1">
    <citation type="journal article" date="2018" name="Mol. Biol. Evol.">
        <title>Analysis of the draft genome of the red seaweed Gracilariopsis chorda provides insights into genome size evolution in Rhodophyta.</title>
        <authorList>
            <person name="Lee J."/>
            <person name="Yang E.C."/>
            <person name="Graf L."/>
            <person name="Yang J.H."/>
            <person name="Qiu H."/>
            <person name="Zel Zion U."/>
            <person name="Chan C.X."/>
            <person name="Stephens T.G."/>
            <person name="Weber A.P.M."/>
            <person name="Boo G.H."/>
            <person name="Boo S.M."/>
            <person name="Kim K.M."/>
            <person name="Shin Y."/>
            <person name="Jung M."/>
            <person name="Lee S.J."/>
            <person name="Yim H.S."/>
            <person name="Lee J.H."/>
            <person name="Bhattacharya D."/>
            <person name="Yoon H.S."/>
        </authorList>
    </citation>
    <scope>NUCLEOTIDE SEQUENCE [LARGE SCALE GENOMIC DNA]</scope>
    <source>
        <strain evidence="13 14">SKKU-2015</strain>
        <tissue evidence="13">Whole body</tissue>
    </source>
</reference>
<evidence type="ECO:0000313" key="14">
    <source>
        <dbReference type="Proteomes" id="UP000247409"/>
    </source>
</evidence>
<dbReference type="InterPro" id="IPR024706">
    <property type="entry name" value="Peroxiredoxin_AhpC-typ"/>
</dbReference>
<evidence type="ECO:0000256" key="2">
    <source>
        <dbReference type="ARBA" id="ARBA00013017"/>
    </source>
</evidence>
<evidence type="ECO:0000259" key="12">
    <source>
        <dbReference type="PROSITE" id="PS51352"/>
    </source>
</evidence>
<feature type="domain" description="Thioredoxin" evidence="12">
    <location>
        <begin position="3"/>
        <end position="152"/>
    </location>
</feature>
<dbReference type="Gene3D" id="3.40.30.10">
    <property type="entry name" value="Glutaredoxin"/>
    <property type="match status" value="1"/>
</dbReference>
<dbReference type="SUPFAM" id="SSF52833">
    <property type="entry name" value="Thioredoxin-like"/>
    <property type="match status" value="1"/>
</dbReference>
<dbReference type="PANTHER" id="PTHR42801:SF4">
    <property type="entry name" value="AHPC_TSA FAMILY PROTEIN"/>
    <property type="match status" value="1"/>
</dbReference>
<dbReference type="PIRSF" id="PIRSF000239">
    <property type="entry name" value="AHPC"/>
    <property type="match status" value="1"/>
</dbReference>
<protein>
    <recommendedName>
        <fullName evidence="2">thioredoxin-dependent peroxiredoxin</fullName>
        <ecNumber evidence="2">1.11.1.24</ecNumber>
    </recommendedName>
    <alternativeName>
        <fullName evidence="8">Thioredoxin peroxidase</fullName>
    </alternativeName>
</protein>
<dbReference type="GO" id="GO:0045454">
    <property type="term" value="P:cell redox homeostasis"/>
    <property type="evidence" value="ECO:0007669"/>
    <property type="project" value="TreeGrafter"/>
</dbReference>
<evidence type="ECO:0000256" key="7">
    <source>
        <dbReference type="ARBA" id="ARBA00023284"/>
    </source>
</evidence>
<evidence type="ECO:0000256" key="8">
    <source>
        <dbReference type="ARBA" id="ARBA00032824"/>
    </source>
</evidence>
<comment type="similarity">
    <text evidence="9">Belongs to the peroxiredoxin family. BCP/PrxQ subfamily.</text>
</comment>
<dbReference type="CDD" id="cd03017">
    <property type="entry name" value="PRX_BCP"/>
    <property type="match status" value="1"/>
</dbReference>
<dbReference type="PROSITE" id="PS51352">
    <property type="entry name" value="THIOREDOXIN_2"/>
    <property type="match status" value="1"/>
</dbReference>
<organism evidence="13 14">
    <name type="scientific">Gracilariopsis chorda</name>
    <dbReference type="NCBI Taxonomy" id="448386"/>
    <lineage>
        <taxon>Eukaryota</taxon>
        <taxon>Rhodophyta</taxon>
        <taxon>Florideophyceae</taxon>
        <taxon>Rhodymeniophycidae</taxon>
        <taxon>Gracilariales</taxon>
        <taxon>Gracilariaceae</taxon>
        <taxon>Gracilariopsis</taxon>
    </lineage>
</organism>
<evidence type="ECO:0000256" key="1">
    <source>
        <dbReference type="ARBA" id="ARBA00011245"/>
    </source>
</evidence>
<dbReference type="InterPro" id="IPR013766">
    <property type="entry name" value="Thioredoxin_domain"/>
</dbReference>
<keyword evidence="6" id="KW-1015">Disulfide bond</keyword>
<dbReference type="EC" id="1.11.1.24" evidence="2"/>
<dbReference type="EMBL" id="NBIV01000043">
    <property type="protein sequence ID" value="PXF46153.1"/>
    <property type="molecule type" value="Genomic_DNA"/>
</dbReference>
<dbReference type="AlphaFoldDB" id="A0A2V3IVN9"/>
<comment type="subunit">
    <text evidence="1">Monomer.</text>
</comment>
<dbReference type="GO" id="GO:0008379">
    <property type="term" value="F:thioredoxin peroxidase activity"/>
    <property type="evidence" value="ECO:0007669"/>
    <property type="project" value="TreeGrafter"/>
</dbReference>
<comment type="caution">
    <text evidence="13">The sequence shown here is derived from an EMBL/GenBank/DDBJ whole genome shotgun (WGS) entry which is preliminary data.</text>
</comment>
<gene>
    <name evidence="13" type="ORF">BWQ96_04030</name>
</gene>
<keyword evidence="4" id="KW-0049">Antioxidant</keyword>
<evidence type="ECO:0000256" key="6">
    <source>
        <dbReference type="ARBA" id="ARBA00023157"/>
    </source>
</evidence>
<proteinExistence type="inferred from homology"/>
<sequence length="152" mass="16536">MSLAVGSPIPSFTLPTDGAKTLSTTDISKGPAIIYFYPKDATPGCTCEAQDFRDFKPQLEQMGATVVGVSKDSVESHDAFVNDLSLNFPLISDDGTLCEAFGVWKLRKRGDREFMGIERSTFLLKDGVIVKEWRGMKATGHAAQVMDALKAL</sequence>
<evidence type="ECO:0000256" key="3">
    <source>
        <dbReference type="ARBA" id="ARBA00022559"/>
    </source>
</evidence>
<keyword evidence="5" id="KW-0560">Oxidoreductase</keyword>
<dbReference type="Proteomes" id="UP000247409">
    <property type="component" value="Unassembled WGS sequence"/>
</dbReference>
<keyword evidence="3" id="KW-0575">Peroxidase</keyword>
<name>A0A2V3IVN9_9FLOR</name>
<evidence type="ECO:0000256" key="11">
    <source>
        <dbReference type="PIRSR" id="PIRSR000239-1"/>
    </source>
</evidence>